<organism evidence="2 3">
    <name type="scientific">Triparma retinervis</name>
    <dbReference type="NCBI Taxonomy" id="2557542"/>
    <lineage>
        <taxon>Eukaryota</taxon>
        <taxon>Sar</taxon>
        <taxon>Stramenopiles</taxon>
        <taxon>Ochrophyta</taxon>
        <taxon>Bolidophyceae</taxon>
        <taxon>Parmales</taxon>
        <taxon>Triparmaceae</taxon>
        <taxon>Triparma</taxon>
    </lineage>
</organism>
<keyword evidence="3" id="KW-1185">Reference proteome</keyword>
<proteinExistence type="predicted"/>
<evidence type="ECO:0008006" key="4">
    <source>
        <dbReference type="Google" id="ProtNLM"/>
    </source>
</evidence>
<protein>
    <recommendedName>
        <fullName evidence="4">DUF268 domain-containing protein</fullName>
    </recommendedName>
</protein>
<dbReference type="SUPFAM" id="SSF53335">
    <property type="entry name" value="S-adenosyl-L-methionine-dependent methyltransferases"/>
    <property type="match status" value="1"/>
</dbReference>
<accession>A0A9W7G352</accession>
<feature type="chain" id="PRO_5040931969" description="DUF268 domain-containing protein" evidence="1">
    <location>
        <begin position="21"/>
        <end position="457"/>
    </location>
</feature>
<dbReference type="AlphaFoldDB" id="A0A9W7G352"/>
<dbReference type="InterPro" id="IPR004951">
    <property type="entry name" value="DUF268_CAE_spp"/>
</dbReference>
<dbReference type="OrthoDB" id="428346at2759"/>
<keyword evidence="1" id="KW-0732">Signal</keyword>
<dbReference type="InterPro" id="IPR029063">
    <property type="entry name" value="SAM-dependent_MTases_sf"/>
</dbReference>
<evidence type="ECO:0000313" key="3">
    <source>
        <dbReference type="Proteomes" id="UP001165082"/>
    </source>
</evidence>
<dbReference type="Proteomes" id="UP001165082">
    <property type="component" value="Unassembled WGS sequence"/>
</dbReference>
<dbReference type="Pfam" id="PF03269">
    <property type="entry name" value="DUF268"/>
    <property type="match status" value="1"/>
</dbReference>
<dbReference type="EMBL" id="BRXZ01007659">
    <property type="protein sequence ID" value="GMI31214.1"/>
    <property type="molecule type" value="Genomic_DNA"/>
</dbReference>
<evidence type="ECO:0000256" key="1">
    <source>
        <dbReference type="SAM" id="SignalP"/>
    </source>
</evidence>
<name>A0A9W7G352_9STRA</name>
<comment type="caution">
    <text evidence="2">The sequence shown here is derived from an EMBL/GenBank/DDBJ whole genome shotgun (WGS) entry which is preliminary data.</text>
</comment>
<feature type="signal peptide" evidence="1">
    <location>
        <begin position="1"/>
        <end position="20"/>
    </location>
</feature>
<evidence type="ECO:0000313" key="2">
    <source>
        <dbReference type="EMBL" id="GMI31214.1"/>
    </source>
</evidence>
<reference evidence="2" key="1">
    <citation type="submission" date="2022-07" db="EMBL/GenBank/DDBJ databases">
        <title>Genome analysis of Parmales, a sister group of diatoms, reveals the evolutionary specialization of diatoms from phago-mixotrophs to photoautotrophs.</title>
        <authorList>
            <person name="Ban H."/>
            <person name="Sato S."/>
            <person name="Yoshikawa S."/>
            <person name="Kazumasa Y."/>
            <person name="Nakamura Y."/>
            <person name="Ichinomiya M."/>
            <person name="Saitoh K."/>
            <person name="Sato N."/>
            <person name="Blanc-Mathieu R."/>
            <person name="Endo H."/>
            <person name="Kuwata A."/>
            <person name="Ogata H."/>
        </authorList>
    </citation>
    <scope>NUCLEOTIDE SEQUENCE</scope>
</reference>
<gene>
    <name evidence="2" type="ORF">TrRE_jg11364</name>
</gene>
<sequence length="457" mass="50961">MNFLLLFALLISLCPSNAAANSVSETPLGGFVDLFSHLSAVLWFCDQLEAANSGRNEGKGVKIAVSGLGMRDGEDTRAWYARQMIRGGEMLGEGRKQLCASLGGVTNEHQFSMLEVHGTVFQFALNLEGEWARDDVVKVCVYAQRIHGGMMAGGFWGTEPFVCIEERLGEMQDVYEVDLGPEAGGAYMVHAMGVGGEVEGGTMFRVVPGPFIENPYYKNTQDYEANDRISPYPRVPGSLCERYTMGGKAGISSWYFDDKSEKEESYKSRGRDEIEELVSVGLRREEYYYGATDNYLHEAFDSFGIEGLEVLIIGSNVPRYESICIGRGAGRIVTLEYNKLNYDHPKLETVTVEEWESPGSKWEGAKFDVAISISSYEHDGLGRYGDPLNPDGDLESIKKARGWLKEGGVMFLSVPVGKDEVRWNEGRVYGRERLRRLMDGWKWEGSWGFSEDSRSLP</sequence>
<dbReference type="Gene3D" id="3.40.50.150">
    <property type="entry name" value="Vaccinia Virus protein VP39"/>
    <property type="match status" value="1"/>
</dbReference>